<dbReference type="Proteomes" id="UP001309876">
    <property type="component" value="Unassembled WGS sequence"/>
</dbReference>
<dbReference type="SUPFAM" id="SSF51110">
    <property type="entry name" value="alpha-D-mannose-specific plant lectins"/>
    <property type="match status" value="1"/>
</dbReference>
<sequence>MGDRVEGDTPIYPGQEFVSASGEYQLIFQEDSNLVLYKRNDDGSEAIWASNTYSDEGSTNHSVLVQLDGNFVLYNADGQALWASGSNYDAVKPYILVQDDGNVCLYDEEVEGCHWSTGTSQ</sequence>
<dbReference type="EMBL" id="JAVRRJ010000009">
    <property type="protein sequence ID" value="KAK5081649.1"/>
    <property type="molecule type" value="Genomic_DNA"/>
</dbReference>
<reference evidence="2 3" key="1">
    <citation type="submission" date="2023-08" db="EMBL/GenBank/DDBJ databases">
        <title>Black Yeasts Isolated from many extreme environments.</title>
        <authorList>
            <person name="Coleine C."/>
            <person name="Stajich J.E."/>
            <person name="Selbmann L."/>
        </authorList>
    </citation>
    <scope>NUCLEOTIDE SEQUENCE [LARGE SCALE GENOMIC DNA]</scope>
    <source>
        <strain evidence="2 3">CCFEE 5910</strain>
    </source>
</reference>
<dbReference type="AlphaFoldDB" id="A0AAN7SUD1"/>
<comment type="caution">
    <text evidence="2">The sequence shown here is derived from an EMBL/GenBank/DDBJ whole genome shotgun (WGS) entry which is preliminary data.</text>
</comment>
<protein>
    <recommendedName>
        <fullName evidence="1">Bulb-type lectin domain-containing protein</fullName>
    </recommendedName>
</protein>
<dbReference type="Gene3D" id="2.90.10.30">
    <property type="match status" value="1"/>
</dbReference>
<keyword evidence="3" id="KW-1185">Reference proteome</keyword>
<dbReference type="SMART" id="SM00108">
    <property type="entry name" value="B_lectin"/>
    <property type="match status" value="1"/>
</dbReference>
<evidence type="ECO:0000313" key="3">
    <source>
        <dbReference type="Proteomes" id="UP001309876"/>
    </source>
</evidence>
<proteinExistence type="predicted"/>
<evidence type="ECO:0000259" key="1">
    <source>
        <dbReference type="PROSITE" id="PS50927"/>
    </source>
</evidence>
<organism evidence="2 3">
    <name type="scientific">Lithohypha guttulata</name>
    <dbReference type="NCBI Taxonomy" id="1690604"/>
    <lineage>
        <taxon>Eukaryota</taxon>
        <taxon>Fungi</taxon>
        <taxon>Dikarya</taxon>
        <taxon>Ascomycota</taxon>
        <taxon>Pezizomycotina</taxon>
        <taxon>Eurotiomycetes</taxon>
        <taxon>Chaetothyriomycetidae</taxon>
        <taxon>Chaetothyriales</taxon>
        <taxon>Trichomeriaceae</taxon>
        <taxon>Lithohypha</taxon>
    </lineage>
</organism>
<gene>
    <name evidence="2" type="ORF">LTR05_007782</name>
</gene>
<dbReference type="InterPro" id="IPR036426">
    <property type="entry name" value="Bulb-type_lectin_dom_sf"/>
</dbReference>
<dbReference type="InterPro" id="IPR001480">
    <property type="entry name" value="Bulb-type_lectin_dom"/>
</dbReference>
<evidence type="ECO:0000313" key="2">
    <source>
        <dbReference type="EMBL" id="KAK5081649.1"/>
    </source>
</evidence>
<name>A0AAN7SUD1_9EURO</name>
<feature type="domain" description="Bulb-type lectin" evidence="1">
    <location>
        <begin position="2"/>
        <end position="118"/>
    </location>
</feature>
<accession>A0AAN7SUD1</accession>
<dbReference type="PROSITE" id="PS50927">
    <property type="entry name" value="BULB_LECTIN"/>
    <property type="match status" value="1"/>
</dbReference>